<organism evidence="2 4">
    <name type="scientific">Enterococcus silesiacus</name>
    <dbReference type="NCBI Taxonomy" id="332949"/>
    <lineage>
        <taxon>Bacteria</taxon>
        <taxon>Bacillati</taxon>
        <taxon>Bacillota</taxon>
        <taxon>Bacilli</taxon>
        <taxon>Lactobacillales</taxon>
        <taxon>Enterococcaceae</taxon>
        <taxon>Enterococcus</taxon>
    </lineage>
</organism>
<dbReference type="RefSeq" id="WP_071879155.1">
    <property type="nucleotide sequence ID" value="NZ_JXLC01000033.1"/>
</dbReference>
<name>A0A0S3KGP3_9ENTE</name>
<dbReference type="Proteomes" id="UP000183039">
    <property type="component" value="Unassembled WGS sequence"/>
</dbReference>
<evidence type="ECO:0000313" key="1">
    <source>
        <dbReference type="EMBL" id="ALS03241.1"/>
    </source>
</evidence>
<dbReference type="Proteomes" id="UP000065511">
    <property type="component" value="Chromosome"/>
</dbReference>
<sequence length="223" mass="25570">MGKSIVEKLNLMRYLSKVVVNRPNQTYLSELKVFSKQLPAAPVDLIFVFVTTMAEFEQIVAEVILKQLLNEDGVLFVAYPKKGNKSYQTFVHRDEIFPALQVDDSDGYIKNSTLKFNRMVSLDETFTVTGMKNVKKTTKSASTSSARVEDYVQFIPAVEAILESSKEAKEAFDQLTPGYKKDWTRYIFSAKQAATQEKRKNEMIDILEKGFKSKELYRQFLTK</sequence>
<keyword evidence="3" id="KW-1185">Reference proteome</keyword>
<dbReference type="Pfam" id="PF13376">
    <property type="entry name" value="OmdA"/>
    <property type="match status" value="1"/>
</dbReference>
<evidence type="ECO:0000313" key="2">
    <source>
        <dbReference type="EMBL" id="OJG86219.1"/>
    </source>
</evidence>
<reference evidence="2 4" key="1">
    <citation type="submission" date="2014-12" db="EMBL/GenBank/DDBJ databases">
        <title>Draft genome sequences of 29 type strains of Enterococci.</title>
        <authorList>
            <person name="Zhong Z."/>
            <person name="Sun Z."/>
            <person name="Liu W."/>
            <person name="Zhang W."/>
            <person name="Zhang H."/>
        </authorList>
    </citation>
    <scope>NUCLEOTIDE SEQUENCE [LARGE SCALE GENOMIC DNA]</scope>
    <source>
        <strain evidence="2 4">DSM 22801</strain>
    </source>
</reference>
<reference evidence="1 3" key="2">
    <citation type="submission" date="2015-12" db="EMBL/GenBank/DDBJ databases">
        <authorList>
            <person name="Lauer A."/>
            <person name="Humrighouse B."/>
            <person name="Loparev V."/>
            <person name="Shewmaker P.L."/>
            <person name="Whitney A.M."/>
            <person name="McLaughlin R.W."/>
        </authorList>
    </citation>
    <scope>NUCLEOTIDE SEQUENCE [LARGE SCALE GENOMIC DNA]</scope>
    <source>
        <strain evidence="1 3">LMG 23085</strain>
    </source>
</reference>
<protein>
    <submittedName>
        <fullName evidence="2">Uncharacterized protein</fullName>
    </submittedName>
</protein>
<dbReference type="EMBL" id="CP013614">
    <property type="protein sequence ID" value="ALS03241.1"/>
    <property type="molecule type" value="Genomic_DNA"/>
</dbReference>
<dbReference type="AlphaFoldDB" id="A0A0S3KGP3"/>
<accession>A0A0S3KGP3</accession>
<evidence type="ECO:0000313" key="4">
    <source>
        <dbReference type="Proteomes" id="UP000183039"/>
    </source>
</evidence>
<gene>
    <name evidence="1" type="ORF">ATZ33_01720</name>
    <name evidence="2" type="ORF">RV15_GL002404</name>
</gene>
<evidence type="ECO:0000313" key="3">
    <source>
        <dbReference type="Proteomes" id="UP000065511"/>
    </source>
</evidence>
<dbReference type="OrthoDB" id="2452521at2"/>
<dbReference type="EMBL" id="JXLC01000033">
    <property type="protein sequence ID" value="OJG86219.1"/>
    <property type="molecule type" value="Genomic_DNA"/>
</dbReference>
<proteinExistence type="predicted"/>
<dbReference type="KEGG" id="ess:ATZ33_01720"/>